<name>A0ABW4N720_9CAUL</name>
<organism evidence="2 3">
    <name type="scientific">Phenylobacterium terrae</name>
    <dbReference type="NCBI Taxonomy" id="2665495"/>
    <lineage>
        <taxon>Bacteria</taxon>
        <taxon>Pseudomonadati</taxon>
        <taxon>Pseudomonadota</taxon>
        <taxon>Alphaproteobacteria</taxon>
        <taxon>Caulobacterales</taxon>
        <taxon>Caulobacteraceae</taxon>
        <taxon>Phenylobacterium</taxon>
    </lineage>
</organism>
<proteinExistence type="predicted"/>
<keyword evidence="1" id="KW-0732">Signal</keyword>
<protein>
    <recommendedName>
        <fullName evidence="4">Secreted protein</fullName>
    </recommendedName>
</protein>
<feature type="chain" id="PRO_5047148105" description="Secreted protein" evidence="1">
    <location>
        <begin position="20"/>
        <end position="118"/>
    </location>
</feature>
<evidence type="ECO:0008006" key="4">
    <source>
        <dbReference type="Google" id="ProtNLM"/>
    </source>
</evidence>
<keyword evidence="3" id="KW-1185">Reference proteome</keyword>
<comment type="caution">
    <text evidence="2">The sequence shown here is derived from an EMBL/GenBank/DDBJ whole genome shotgun (WGS) entry which is preliminary data.</text>
</comment>
<evidence type="ECO:0000313" key="2">
    <source>
        <dbReference type="EMBL" id="MFD1784460.1"/>
    </source>
</evidence>
<gene>
    <name evidence="2" type="ORF">ACFSC0_13720</name>
</gene>
<feature type="signal peptide" evidence="1">
    <location>
        <begin position="1"/>
        <end position="19"/>
    </location>
</feature>
<reference evidence="3" key="1">
    <citation type="journal article" date="2019" name="Int. J. Syst. Evol. Microbiol.">
        <title>The Global Catalogue of Microorganisms (GCM) 10K type strain sequencing project: providing services to taxonomists for standard genome sequencing and annotation.</title>
        <authorList>
            <consortium name="The Broad Institute Genomics Platform"/>
            <consortium name="The Broad Institute Genome Sequencing Center for Infectious Disease"/>
            <person name="Wu L."/>
            <person name="Ma J."/>
        </authorList>
    </citation>
    <scope>NUCLEOTIDE SEQUENCE [LARGE SCALE GENOMIC DNA]</scope>
    <source>
        <strain evidence="3">DFY28</strain>
    </source>
</reference>
<evidence type="ECO:0000313" key="3">
    <source>
        <dbReference type="Proteomes" id="UP001597237"/>
    </source>
</evidence>
<evidence type="ECO:0000256" key="1">
    <source>
        <dbReference type="SAM" id="SignalP"/>
    </source>
</evidence>
<accession>A0ABW4N720</accession>
<dbReference type="EMBL" id="JBHUEY010000001">
    <property type="protein sequence ID" value="MFD1784460.1"/>
    <property type="molecule type" value="Genomic_DNA"/>
</dbReference>
<dbReference type="Proteomes" id="UP001597237">
    <property type="component" value="Unassembled WGS sequence"/>
</dbReference>
<sequence length="118" mass="12479">MKHLPLVAALALIAGAAQAQPTMSQNPPTKTTLCLDVSGAIIPPVCHRPASRVDQREDICLCSAGGTQVDAPVCGPGERPPAESRAFENARRDAARDGTLFGDTWEGQRMCVNITKGR</sequence>
<dbReference type="RefSeq" id="WP_377283594.1">
    <property type="nucleotide sequence ID" value="NZ_JBHRSI010000009.1"/>
</dbReference>